<evidence type="ECO:0000259" key="2">
    <source>
        <dbReference type="Pfam" id="PF26130"/>
    </source>
</evidence>
<dbReference type="Proteomes" id="UP000187203">
    <property type="component" value="Unassembled WGS sequence"/>
</dbReference>
<dbReference type="AlphaFoldDB" id="A0A1R3JU56"/>
<evidence type="ECO:0000313" key="4">
    <source>
        <dbReference type="Proteomes" id="UP000187203"/>
    </source>
</evidence>
<keyword evidence="4" id="KW-1185">Reference proteome</keyword>
<organism evidence="3 4">
    <name type="scientific">Corchorus olitorius</name>
    <dbReference type="NCBI Taxonomy" id="93759"/>
    <lineage>
        <taxon>Eukaryota</taxon>
        <taxon>Viridiplantae</taxon>
        <taxon>Streptophyta</taxon>
        <taxon>Embryophyta</taxon>
        <taxon>Tracheophyta</taxon>
        <taxon>Spermatophyta</taxon>
        <taxon>Magnoliopsida</taxon>
        <taxon>eudicotyledons</taxon>
        <taxon>Gunneridae</taxon>
        <taxon>Pentapetalae</taxon>
        <taxon>rosids</taxon>
        <taxon>malvids</taxon>
        <taxon>Malvales</taxon>
        <taxon>Malvaceae</taxon>
        <taxon>Grewioideae</taxon>
        <taxon>Apeibeae</taxon>
        <taxon>Corchorus</taxon>
    </lineage>
</organism>
<protein>
    <recommendedName>
        <fullName evidence="2">PB1-like domain-containing protein</fullName>
    </recommendedName>
</protein>
<dbReference type="Pfam" id="PF26130">
    <property type="entry name" value="PB1-like"/>
    <property type="match status" value="1"/>
</dbReference>
<proteinExistence type="predicted"/>
<dbReference type="OrthoDB" id="1660333at2759"/>
<feature type="compositionally biased region" description="Polar residues" evidence="1">
    <location>
        <begin position="452"/>
        <end position="470"/>
    </location>
</feature>
<reference evidence="4" key="1">
    <citation type="submission" date="2013-09" db="EMBL/GenBank/DDBJ databases">
        <title>Corchorus olitorius genome sequencing.</title>
        <authorList>
            <person name="Alam M."/>
            <person name="Haque M.S."/>
            <person name="Islam M.S."/>
            <person name="Emdad E.M."/>
            <person name="Islam M.M."/>
            <person name="Ahmed B."/>
            <person name="Halim A."/>
            <person name="Hossen Q.M.M."/>
            <person name="Hossain M.Z."/>
            <person name="Ahmed R."/>
            <person name="Khan M.M."/>
            <person name="Islam R."/>
            <person name="Rashid M.M."/>
            <person name="Khan S.A."/>
            <person name="Rahman M.S."/>
            <person name="Alam M."/>
            <person name="Yahiya A.S."/>
            <person name="Khan M.S."/>
            <person name="Azam M.S."/>
            <person name="Haque T."/>
            <person name="Lashkar M.Z.H."/>
            <person name="Akhand A.I."/>
            <person name="Morshed G."/>
            <person name="Roy S."/>
            <person name="Uddin K.S."/>
            <person name="Rabeya T."/>
            <person name="Hossain A.S."/>
            <person name="Chowdhury A."/>
            <person name="Snigdha A.R."/>
            <person name="Mortoza M.S."/>
            <person name="Matin S.A."/>
            <person name="Hoque S.M.E."/>
            <person name="Islam M.K."/>
            <person name="Roy D.K."/>
            <person name="Haider R."/>
            <person name="Moosa M.M."/>
            <person name="Elias S.M."/>
            <person name="Hasan A.M."/>
            <person name="Jahan S."/>
            <person name="Shafiuddin M."/>
            <person name="Mahmood N."/>
            <person name="Shommy N.S."/>
        </authorList>
    </citation>
    <scope>NUCLEOTIDE SEQUENCE [LARGE SCALE GENOMIC DNA]</scope>
    <source>
        <strain evidence="4">cv. O-4</strain>
    </source>
</reference>
<gene>
    <name evidence="3" type="ORF">COLO4_13991</name>
</gene>
<feature type="region of interest" description="Disordered" evidence="1">
    <location>
        <begin position="432"/>
        <end position="518"/>
    </location>
</feature>
<evidence type="ECO:0000256" key="1">
    <source>
        <dbReference type="SAM" id="MobiDB-lite"/>
    </source>
</evidence>
<dbReference type="EMBL" id="AWUE01015348">
    <property type="protein sequence ID" value="OMO98324.1"/>
    <property type="molecule type" value="Genomic_DNA"/>
</dbReference>
<sequence length="518" mass="58050">MSLEECHTEDDDGISKYLVIYYGGRFYREPELKYVGGRRIRALDNPDTMSFMELRGIVEKKLGCPSDAMVYWHDTERSFEDGLRLIVDDKGIRSFLDFWEKARTLTLYVEDSSLYPELGGNDVVQEVNAGEEVVKVEVVEDKGIEDASAEHVFGVNEFEQLLEDLGADLGFEELNGVGQGNDDLEDHQVSNRNFDEIAELIEENPTSVEEEDNELAPDKVYAVTVRCFDEGNNDPELVFVRDRVFKKKQEKDREKLEAAVVFNDDPLGEAAVNNNESASSLTESSDESIENKARKMIKEKLAGNFVEEFGKLWDYANELVSKNPGSTVKGLKRAILDELPKSEHRNCARHVFANWSRRKSGKAFEQAFWGIVKARTEREWLDRVAILKLLDKGNGQSSADPELEVFDIPIEEEAPFNIVAASVMETIAANIEDPEITPSTSKPRGKAKKAKSSTQQGKNKGKTVSSQAEASQGRPVRIRKPSIKAQSSVTMVSKTSKRKGKDDVSGTQTSVSKKKKND</sequence>
<name>A0A1R3JU56_9ROSI</name>
<comment type="caution">
    <text evidence="3">The sequence shown here is derived from an EMBL/GenBank/DDBJ whole genome shotgun (WGS) entry which is preliminary data.</text>
</comment>
<accession>A0A1R3JU56</accession>
<evidence type="ECO:0000313" key="3">
    <source>
        <dbReference type="EMBL" id="OMO98324.1"/>
    </source>
</evidence>
<dbReference type="InterPro" id="IPR058594">
    <property type="entry name" value="PB1-like_dom_pln"/>
</dbReference>
<feature type="domain" description="PB1-like" evidence="2">
    <location>
        <begin position="18"/>
        <end position="109"/>
    </location>
</feature>
<feature type="compositionally biased region" description="Polar residues" evidence="1">
    <location>
        <begin position="484"/>
        <end position="494"/>
    </location>
</feature>